<accession>A0AAE1JX60</accession>
<reference evidence="2" key="1">
    <citation type="submission" date="2023-10" db="EMBL/GenBank/DDBJ databases">
        <title>Chromosome-level genome of the transformable northern wattle, Acacia crassicarpa.</title>
        <authorList>
            <person name="Massaro I."/>
            <person name="Sinha N.R."/>
            <person name="Poethig S."/>
            <person name="Leichty A.R."/>
        </authorList>
    </citation>
    <scope>NUCLEOTIDE SEQUENCE</scope>
    <source>
        <strain evidence="2">Acra3RX</strain>
        <tissue evidence="2">Leaf</tissue>
    </source>
</reference>
<protein>
    <recommendedName>
        <fullName evidence="1">Helitron helicase-like domain-containing protein</fullName>
    </recommendedName>
</protein>
<dbReference type="InterPro" id="IPR025476">
    <property type="entry name" value="Helitron_helicase-like"/>
</dbReference>
<dbReference type="Proteomes" id="UP001293593">
    <property type="component" value="Unassembled WGS sequence"/>
</dbReference>
<evidence type="ECO:0000313" key="2">
    <source>
        <dbReference type="EMBL" id="KAK4275758.1"/>
    </source>
</evidence>
<dbReference type="PANTHER" id="PTHR45786:SF66">
    <property type="entry name" value="HOOK MOTIF PROTEIN, PUTATIVE-RELATED"/>
    <property type="match status" value="1"/>
</dbReference>
<dbReference type="Pfam" id="PF14214">
    <property type="entry name" value="Helitron_like_N"/>
    <property type="match status" value="1"/>
</dbReference>
<organism evidence="2 3">
    <name type="scientific">Acacia crassicarpa</name>
    <name type="common">northern wattle</name>
    <dbReference type="NCBI Taxonomy" id="499986"/>
    <lineage>
        <taxon>Eukaryota</taxon>
        <taxon>Viridiplantae</taxon>
        <taxon>Streptophyta</taxon>
        <taxon>Embryophyta</taxon>
        <taxon>Tracheophyta</taxon>
        <taxon>Spermatophyta</taxon>
        <taxon>Magnoliopsida</taxon>
        <taxon>eudicotyledons</taxon>
        <taxon>Gunneridae</taxon>
        <taxon>Pentapetalae</taxon>
        <taxon>rosids</taxon>
        <taxon>fabids</taxon>
        <taxon>Fabales</taxon>
        <taxon>Fabaceae</taxon>
        <taxon>Caesalpinioideae</taxon>
        <taxon>mimosoid clade</taxon>
        <taxon>Acacieae</taxon>
        <taxon>Acacia</taxon>
    </lineage>
</organism>
<dbReference type="EMBL" id="JAWXYG010000004">
    <property type="protein sequence ID" value="KAK4275758.1"/>
    <property type="molecule type" value="Genomic_DNA"/>
</dbReference>
<gene>
    <name evidence="2" type="ORF">QN277_018789</name>
</gene>
<name>A0AAE1JX60_9FABA</name>
<feature type="domain" description="Helitron helicase-like" evidence="1">
    <location>
        <begin position="110"/>
        <end position="273"/>
    </location>
</feature>
<proteinExistence type="predicted"/>
<comment type="caution">
    <text evidence="2">The sequence shown here is derived from an EMBL/GenBank/DDBJ whole genome shotgun (WGS) entry which is preliminary data.</text>
</comment>
<evidence type="ECO:0000259" key="1">
    <source>
        <dbReference type="Pfam" id="PF14214"/>
    </source>
</evidence>
<dbReference type="AlphaFoldDB" id="A0AAE1JX60"/>
<evidence type="ECO:0000313" key="3">
    <source>
        <dbReference type="Proteomes" id="UP001293593"/>
    </source>
</evidence>
<keyword evidence="3" id="KW-1185">Reference proteome</keyword>
<dbReference type="PANTHER" id="PTHR45786">
    <property type="entry name" value="DNA BINDING PROTEIN-LIKE"/>
    <property type="match status" value="1"/>
</dbReference>
<sequence>MLNHPNPPTLKMCLISNRQNDGRTYNMPNASEVAALVVEDIDMSFNVRDIIVEKHSGKLQRINELHASYLLLQYPVLFPFGEDGYRDDIEHKDETLRATKTKKRLSMREFFSYRLMTRLHEISTLLYASRLLQQFIVDGYTMIESQRLLWVRTHQKELRVDLYQGLADAVISVETNAATIGKRIILPSSFIGGARYMMQNYQDAMAIYRSEGYSNLFLTFTCNPAWPEIQRFCRKHSVKPCDRPDMLARIFKIKLDRLMKSIKEEKVFGTIRAG</sequence>